<comment type="caution">
    <text evidence="13">The sequence shown here is derived from an EMBL/GenBank/DDBJ whole genome shotgun (WGS) entry which is preliminary data.</text>
</comment>
<evidence type="ECO:0000313" key="13">
    <source>
        <dbReference type="EMBL" id="KFE44531.1"/>
    </source>
</evidence>
<dbReference type="UniPathway" id="UPA00028">
    <property type="reaction ID" value="UER00004"/>
</dbReference>
<protein>
    <recommendedName>
        <fullName evidence="5">2-dehydropantoate 2-reductase</fullName>
        <ecNumber evidence="4">1.1.1.169</ecNumber>
    </recommendedName>
    <alternativeName>
        <fullName evidence="9">Ketopantoate reductase</fullName>
    </alternativeName>
</protein>
<name>A0A085UMW8_PSESX</name>
<dbReference type="EMBL" id="JPQT01000163">
    <property type="protein sequence ID" value="KFE44531.1"/>
    <property type="molecule type" value="Genomic_DNA"/>
</dbReference>
<dbReference type="NCBIfam" id="NF005089">
    <property type="entry name" value="PRK06522.1-4"/>
    <property type="match status" value="1"/>
</dbReference>
<evidence type="ECO:0000259" key="12">
    <source>
        <dbReference type="Pfam" id="PF08546"/>
    </source>
</evidence>
<accession>A0A085UMW8</accession>
<evidence type="ECO:0000256" key="7">
    <source>
        <dbReference type="ARBA" id="ARBA00022857"/>
    </source>
</evidence>
<evidence type="ECO:0000256" key="6">
    <source>
        <dbReference type="ARBA" id="ARBA00022655"/>
    </source>
</evidence>
<evidence type="ECO:0000256" key="3">
    <source>
        <dbReference type="ARBA" id="ARBA00007870"/>
    </source>
</evidence>
<evidence type="ECO:0000256" key="5">
    <source>
        <dbReference type="ARBA" id="ARBA00019465"/>
    </source>
</evidence>
<dbReference type="Proteomes" id="UP000028643">
    <property type="component" value="Unassembled WGS sequence"/>
</dbReference>
<proteinExistence type="inferred from homology"/>
<dbReference type="PROSITE" id="PS51257">
    <property type="entry name" value="PROKAR_LIPOPROTEIN"/>
    <property type="match status" value="1"/>
</dbReference>
<dbReference type="InterPro" id="IPR036291">
    <property type="entry name" value="NAD(P)-bd_dom_sf"/>
</dbReference>
<keyword evidence="7" id="KW-0521">NADP</keyword>
<dbReference type="SUPFAM" id="SSF48179">
    <property type="entry name" value="6-phosphogluconate dehydrogenase C-terminal domain-like"/>
    <property type="match status" value="1"/>
</dbReference>
<comment type="similarity">
    <text evidence="3">Belongs to the ketopantoate reductase family.</text>
</comment>
<reference evidence="13 14" key="1">
    <citation type="submission" date="2014-07" db="EMBL/GenBank/DDBJ databases">
        <title>Draft Genome Sequences of Environmental Pseudomonas syringae strains.</title>
        <authorList>
            <person name="Baltrus D.A."/>
            <person name="Berge O."/>
            <person name="Morris C."/>
        </authorList>
    </citation>
    <scope>NUCLEOTIDE SEQUENCE [LARGE SCALE GENOMIC DNA]</scope>
    <source>
        <strain evidence="13 14">CEB003</strain>
    </source>
</reference>
<dbReference type="GO" id="GO:0008677">
    <property type="term" value="F:2-dehydropantoate 2-reductase activity"/>
    <property type="evidence" value="ECO:0007669"/>
    <property type="project" value="UniProtKB-EC"/>
</dbReference>
<keyword evidence="6" id="KW-0566">Pantothenate biosynthesis</keyword>
<evidence type="ECO:0000256" key="8">
    <source>
        <dbReference type="ARBA" id="ARBA00023002"/>
    </source>
</evidence>
<dbReference type="InterPro" id="IPR051402">
    <property type="entry name" value="KPR-Related"/>
</dbReference>
<dbReference type="InterPro" id="IPR013752">
    <property type="entry name" value="KPA_reductase"/>
</dbReference>
<comment type="pathway">
    <text evidence="2">Cofactor biosynthesis; (R)-pantothenate biosynthesis; (R)-pantoate from 3-methyl-2-oxobutanoate: step 2/2.</text>
</comment>
<dbReference type="EC" id="1.1.1.169" evidence="4"/>
<dbReference type="FunFam" id="1.10.1040.10:FF:000017">
    <property type="entry name" value="2-dehydropantoate 2-reductase"/>
    <property type="match status" value="1"/>
</dbReference>
<dbReference type="PANTHER" id="PTHR21708">
    <property type="entry name" value="PROBABLE 2-DEHYDROPANTOATE 2-REDUCTASE"/>
    <property type="match status" value="1"/>
</dbReference>
<dbReference type="GO" id="GO:0015940">
    <property type="term" value="P:pantothenate biosynthetic process"/>
    <property type="evidence" value="ECO:0007669"/>
    <property type="project" value="UniProtKB-UniPathway"/>
</dbReference>
<comment type="function">
    <text evidence="1">Catalyzes the NADPH-dependent reduction of ketopantoate into pantoic acid.</text>
</comment>
<dbReference type="InterPro" id="IPR013332">
    <property type="entry name" value="KPR_N"/>
</dbReference>
<dbReference type="SUPFAM" id="SSF51735">
    <property type="entry name" value="NAD(P)-binding Rossmann-fold domains"/>
    <property type="match status" value="1"/>
</dbReference>
<evidence type="ECO:0000256" key="10">
    <source>
        <dbReference type="ARBA" id="ARBA00048793"/>
    </source>
</evidence>
<feature type="domain" description="Ketopantoate reductase N-terminal" evidence="11">
    <location>
        <begin position="3"/>
        <end position="169"/>
    </location>
</feature>
<sequence>MKITVVGAGAIGGFLACKLFAAGHHVSVVARGATLNAIREQGLQLHTGNDLVIAPLFATSAPEELGVQDVVIFAVKVPALPAAVQEAKALIGPQTIVVPAINGLPWWYFLKSTAALSGTRLKAVDPEGLVEKHIPTDAIIGCVVFPSCTVISPGVIRHMSGSKIVFGEPGGGSSSRVSMMTDVFLEAGFDARGHENIREEIWLKLLGNACFNPVSLLVGCSTDEMIDDAFLSALFTVMMGELLELGRQLDISPDIDPQQRIAITRKLGKVKTSMLQDVEGHKLVEIEAILGTLIAVADLAEASIPRTRTVYALSRMRAKALGLLPG</sequence>
<dbReference type="PATRIC" id="fig|317.174.peg.5975"/>
<evidence type="ECO:0000259" key="11">
    <source>
        <dbReference type="Pfam" id="PF02558"/>
    </source>
</evidence>
<keyword evidence="8" id="KW-0560">Oxidoreductase</keyword>
<dbReference type="AlphaFoldDB" id="A0A085UMW8"/>
<dbReference type="PANTHER" id="PTHR21708:SF45">
    <property type="entry name" value="2-DEHYDROPANTOATE 2-REDUCTASE"/>
    <property type="match status" value="1"/>
</dbReference>
<gene>
    <name evidence="13" type="ORF">IV02_29270</name>
</gene>
<comment type="catalytic activity">
    <reaction evidence="10">
        <text>(R)-pantoate + NADP(+) = 2-dehydropantoate + NADPH + H(+)</text>
        <dbReference type="Rhea" id="RHEA:16233"/>
        <dbReference type="ChEBI" id="CHEBI:11561"/>
        <dbReference type="ChEBI" id="CHEBI:15378"/>
        <dbReference type="ChEBI" id="CHEBI:15980"/>
        <dbReference type="ChEBI" id="CHEBI:57783"/>
        <dbReference type="ChEBI" id="CHEBI:58349"/>
        <dbReference type="EC" id="1.1.1.169"/>
    </reaction>
</comment>
<evidence type="ECO:0000256" key="2">
    <source>
        <dbReference type="ARBA" id="ARBA00004994"/>
    </source>
</evidence>
<evidence type="ECO:0000256" key="1">
    <source>
        <dbReference type="ARBA" id="ARBA00002919"/>
    </source>
</evidence>
<dbReference type="Pfam" id="PF02558">
    <property type="entry name" value="ApbA"/>
    <property type="match status" value="1"/>
</dbReference>
<evidence type="ECO:0000256" key="9">
    <source>
        <dbReference type="ARBA" id="ARBA00032024"/>
    </source>
</evidence>
<dbReference type="FunFam" id="3.40.50.720:FF:000307">
    <property type="entry name" value="2-dehydropantoate 2-reductase"/>
    <property type="match status" value="1"/>
</dbReference>
<evidence type="ECO:0000256" key="4">
    <source>
        <dbReference type="ARBA" id="ARBA00013014"/>
    </source>
</evidence>
<dbReference type="GO" id="GO:0005737">
    <property type="term" value="C:cytoplasm"/>
    <property type="evidence" value="ECO:0007669"/>
    <property type="project" value="TreeGrafter"/>
</dbReference>
<dbReference type="Gene3D" id="1.10.1040.10">
    <property type="entry name" value="N-(1-d-carboxylethyl)-l-norvaline Dehydrogenase, domain 2"/>
    <property type="match status" value="1"/>
</dbReference>
<dbReference type="Gene3D" id="3.40.50.720">
    <property type="entry name" value="NAD(P)-binding Rossmann-like Domain"/>
    <property type="match status" value="1"/>
</dbReference>
<organism evidence="13 14">
    <name type="scientific">Pseudomonas syringae</name>
    <dbReference type="NCBI Taxonomy" id="317"/>
    <lineage>
        <taxon>Bacteria</taxon>
        <taxon>Pseudomonadati</taxon>
        <taxon>Pseudomonadota</taxon>
        <taxon>Gammaproteobacteria</taxon>
        <taxon>Pseudomonadales</taxon>
        <taxon>Pseudomonadaceae</taxon>
        <taxon>Pseudomonas</taxon>
    </lineage>
</organism>
<dbReference type="InterPro" id="IPR013328">
    <property type="entry name" value="6PGD_dom2"/>
</dbReference>
<evidence type="ECO:0000313" key="14">
    <source>
        <dbReference type="Proteomes" id="UP000028643"/>
    </source>
</evidence>
<feature type="domain" description="Ketopantoate reductase C-terminal" evidence="12">
    <location>
        <begin position="196"/>
        <end position="316"/>
    </location>
</feature>
<dbReference type="InterPro" id="IPR008927">
    <property type="entry name" value="6-PGluconate_DH-like_C_sf"/>
</dbReference>
<dbReference type="Pfam" id="PF08546">
    <property type="entry name" value="ApbA_C"/>
    <property type="match status" value="1"/>
</dbReference>